<dbReference type="Proteomes" id="UP001159659">
    <property type="component" value="Unassembled WGS sequence"/>
</dbReference>
<feature type="chain" id="PRO_5043336968" evidence="1">
    <location>
        <begin position="28"/>
        <end position="114"/>
    </location>
</feature>
<evidence type="ECO:0000313" key="2">
    <source>
        <dbReference type="EMBL" id="CAI5712979.1"/>
    </source>
</evidence>
<dbReference type="AlphaFoldDB" id="A0AAV0T2D1"/>
<name>A0AAV0T2D1_9STRA</name>
<reference evidence="2" key="1">
    <citation type="submission" date="2022-12" db="EMBL/GenBank/DDBJ databases">
        <authorList>
            <person name="Webb A."/>
        </authorList>
    </citation>
    <scope>NUCLEOTIDE SEQUENCE</scope>
    <source>
        <strain evidence="2">Pf2</strain>
    </source>
</reference>
<dbReference type="EMBL" id="CANTFK010000289">
    <property type="protein sequence ID" value="CAI5712979.1"/>
    <property type="molecule type" value="Genomic_DNA"/>
</dbReference>
<evidence type="ECO:0000256" key="1">
    <source>
        <dbReference type="SAM" id="SignalP"/>
    </source>
</evidence>
<evidence type="ECO:0000313" key="3">
    <source>
        <dbReference type="Proteomes" id="UP001159659"/>
    </source>
</evidence>
<comment type="caution">
    <text evidence="2">The sequence shown here is derived from an EMBL/GenBank/DDBJ whole genome shotgun (WGS) entry which is preliminary data.</text>
</comment>
<accession>A0AAV0T2D1</accession>
<gene>
    <name evidence="2" type="ORF">PFR002_LOCUS2657</name>
</gene>
<protein>
    <submittedName>
        <fullName evidence="2">Uncharacterized protein</fullName>
    </submittedName>
</protein>
<proteinExistence type="predicted"/>
<feature type="signal peptide" evidence="1">
    <location>
        <begin position="1"/>
        <end position="27"/>
    </location>
</feature>
<keyword evidence="1" id="KW-0732">Signal</keyword>
<organism evidence="2 3">
    <name type="scientific">Peronospora farinosa</name>
    <dbReference type="NCBI Taxonomy" id="134698"/>
    <lineage>
        <taxon>Eukaryota</taxon>
        <taxon>Sar</taxon>
        <taxon>Stramenopiles</taxon>
        <taxon>Oomycota</taxon>
        <taxon>Peronosporomycetes</taxon>
        <taxon>Peronosporales</taxon>
        <taxon>Peronosporaceae</taxon>
        <taxon>Peronospora</taxon>
    </lineage>
</organism>
<sequence>MSSTTRGIPATHQIMILSVTTALFTEAVPHETEGPPDHRAMMAEAGVSAQAPAELLQVVKCLCETVQQMQTCLQSLEQSRIRVERLLDLLVQMISADDLGARALAFTWNGSHVA</sequence>